<dbReference type="InterPro" id="IPR052519">
    <property type="entry name" value="Euk-type_GlcNAc_Kinase"/>
</dbReference>
<dbReference type="InterPro" id="IPR043129">
    <property type="entry name" value="ATPase_NBD"/>
</dbReference>
<keyword evidence="3" id="KW-1185">Reference proteome</keyword>
<dbReference type="Gene3D" id="3.30.420.40">
    <property type="match status" value="2"/>
</dbReference>
<protein>
    <submittedName>
        <fullName evidence="2">N-acetylglucosamine kinase-like BadF-type ATPase</fullName>
    </submittedName>
</protein>
<accession>A0A2T0K8T3</accession>
<dbReference type="Proteomes" id="UP000239415">
    <property type="component" value="Unassembled WGS sequence"/>
</dbReference>
<reference evidence="2 3" key="1">
    <citation type="submission" date="2018-03" db="EMBL/GenBank/DDBJ databases">
        <title>Genomic Encyclopedia of Archaeal and Bacterial Type Strains, Phase II (KMG-II): from individual species to whole genera.</title>
        <authorList>
            <person name="Goeker M."/>
        </authorList>
    </citation>
    <scope>NUCLEOTIDE SEQUENCE [LARGE SCALE GENOMIC DNA]</scope>
    <source>
        <strain evidence="2 3">DSM 43146</strain>
    </source>
</reference>
<dbReference type="PANTHER" id="PTHR43190:SF3">
    <property type="entry name" value="N-ACETYL-D-GLUCOSAMINE KINASE"/>
    <property type="match status" value="1"/>
</dbReference>
<comment type="caution">
    <text evidence="2">The sequence shown here is derived from an EMBL/GenBank/DDBJ whole genome shotgun (WGS) entry which is preliminary data.</text>
</comment>
<dbReference type="PANTHER" id="PTHR43190">
    <property type="entry name" value="N-ACETYL-D-GLUCOSAMINE KINASE"/>
    <property type="match status" value="1"/>
</dbReference>
<keyword evidence="2" id="KW-0808">Transferase</keyword>
<dbReference type="GO" id="GO:0016301">
    <property type="term" value="F:kinase activity"/>
    <property type="evidence" value="ECO:0007669"/>
    <property type="project" value="UniProtKB-KW"/>
</dbReference>
<evidence type="ECO:0000259" key="1">
    <source>
        <dbReference type="Pfam" id="PF01869"/>
    </source>
</evidence>
<dbReference type="EMBL" id="PVMZ01000010">
    <property type="protein sequence ID" value="PRX19488.1"/>
    <property type="molecule type" value="Genomic_DNA"/>
</dbReference>
<sequence length="304" mass="29735">MVGVDAGGTASRAVVATVNGQVTGRGRAGPGNPFAAGPAAARAIADALRQALAGHDPAAVAGGVLGLAGTGACLDPAITAALGEAWAAAGLTCPYEIVGDAVTAFAAGTGEPSGAVLIAGTGAVAAEIKDHAIVRTADGLGWLLGDEGSGHWLGMRALRSAVHTWPSPFAARIATRTGAADRDRLISWAQGLPHARIAALAPVVCEAARAGDPHARTIVAEAVGHLTATLDAVAGSGPIVLAGSLLTAATPIRDGVRSALQERGITPLTSGDPSIAAAWLAVARLPAGDQAALHAAFFDAGALA</sequence>
<keyword evidence="2" id="KW-0418">Kinase</keyword>
<evidence type="ECO:0000313" key="3">
    <source>
        <dbReference type="Proteomes" id="UP000239415"/>
    </source>
</evidence>
<organism evidence="2 3">
    <name type="scientific">Actinoplanes italicus</name>
    <dbReference type="NCBI Taxonomy" id="113567"/>
    <lineage>
        <taxon>Bacteria</taxon>
        <taxon>Bacillati</taxon>
        <taxon>Actinomycetota</taxon>
        <taxon>Actinomycetes</taxon>
        <taxon>Micromonosporales</taxon>
        <taxon>Micromonosporaceae</taxon>
        <taxon>Actinoplanes</taxon>
    </lineage>
</organism>
<dbReference type="AlphaFoldDB" id="A0A2T0K8T3"/>
<proteinExistence type="predicted"/>
<dbReference type="InterPro" id="IPR002731">
    <property type="entry name" value="ATPase_BadF"/>
</dbReference>
<name>A0A2T0K8T3_9ACTN</name>
<feature type="domain" description="ATPase BadF/BadG/BcrA/BcrD type" evidence="1">
    <location>
        <begin position="2"/>
        <end position="263"/>
    </location>
</feature>
<dbReference type="SUPFAM" id="SSF53067">
    <property type="entry name" value="Actin-like ATPase domain"/>
    <property type="match status" value="2"/>
</dbReference>
<dbReference type="Pfam" id="PF01869">
    <property type="entry name" value="BcrAD_BadFG"/>
    <property type="match status" value="1"/>
</dbReference>
<evidence type="ECO:0000313" key="2">
    <source>
        <dbReference type="EMBL" id="PRX19488.1"/>
    </source>
</evidence>
<gene>
    <name evidence="2" type="ORF">CLV67_110240</name>
</gene>